<dbReference type="AlphaFoldDB" id="A0A0J8E100"/>
<evidence type="ECO:0000256" key="3">
    <source>
        <dbReference type="ARBA" id="ARBA00024018"/>
    </source>
</evidence>
<dbReference type="Pfam" id="PF01494">
    <property type="entry name" value="FAD_binding_3"/>
    <property type="match status" value="1"/>
</dbReference>
<dbReference type="OMA" id="NWIGVAQ"/>
<keyword evidence="6" id="KW-1185">Reference proteome</keyword>
<dbReference type="Gramene" id="KMS96780">
    <property type="protein sequence ID" value="KMS96780"/>
    <property type="gene ID" value="BVRB_8g199630"/>
</dbReference>
<dbReference type="OrthoDB" id="655030at2759"/>
<dbReference type="GO" id="GO:0004497">
    <property type="term" value="F:monooxygenase activity"/>
    <property type="evidence" value="ECO:0007669"/>
    <property type="project" value="UniProtKB-KW"/>
</dbReference>
<feature type="domain" description="FAD-binding" evidence="4">
    <location>
        <begin position="6"/>
        <end position="335"/>
    </location>
</feature>
<sequence>MEEISTDIVIVGAGISGLATALALHRLGIKSLVLESSDILRAAGIAFTTWTNAWRALDALGIGDSLRQQHGQLFGINTSSSVTGALTSYVSFTNKGTHGDHEVRCVKRKALLEALAKELPSGTIRYSSKVVSIEESGFSKLVHLADGSTLKTKVLVGCDGVTSVVAKWLGFKQPSLTGRSAIRGCAYYKEGHNFEPKFYQLVGNGVRYGIVPCDDNAVYWFFTWSPSAQESRKLIEADQVKLKQFVLSKLGKVPDEVKTVIEDTKIEEIVRSPLGYRPPLEILIGNISKDNVCVAGDACHPMTPDLGQGGCSALEDGVILAKCLADALLTNSKDQRTSTDYENKDEYKLYTRIRNGLNSYAKNRRWRAFGLISTGYMLGWIQEFDWFGIRFLRENFLSAYLSGLFLKKADVDPTQLKLKASSS</sequence>
<dbReference type="GO" id="GO:0071949">
    <property type="term" value="F:FAD binding"/>
    <property type="evidence" value="ECO:0007669"/>
    <property type="project" value="InterPro"/>
</dbReference>
<name>A0A0J8E100_BETVV</name>
<evidence type="ECO:0000313" key="6">
    <source>
        <dbReference type="Proteomes" id="UP000035740"/>
    </source>
</evidence>
<dbReference type="InterPro" id="IPR002938">
    <property type="entry name" value="FAD-bd"/>
</dbReference>
<evidence type="ECO:0000313" key="5">
    <source>
        <dbReference type="EMBL" id="KMS96780.1"/>
    </source>
</evidence>
<dbReference type="Gene3D" id="3.50.50.60">
    <property type="entry name" value="FAD/NAD(P)-binding domain"/>
    <property type="match status" value="1"/>
</dbReference>
<reference evidence="5 6" key="1">
    <citation type="journal article" date="2014" name="Nature">
        <title>The genome of the recently domesticated crop plant sugar beet (Beta vulgaris).</title>
        <authorList>
            <person name="Dohm J.C."/>
            <person name="Minoche A.E."/>
            <person name="Holtgrawe D."/>
            <person name="Capella-Gutierrez S."/>
            <person name="Zakrzewski F."/>
            <person name="Tafer H."/>
            <person name="Rupp O."/>
            <person name="Sorensen T.R."/>
            <person name="Stracke R."/>
            <person name="Reinhardt R."/>
            <person name="Goesmann A."/>
            <person name="Kraft T."/>
            <person name="Schulz B."/>
            <person name="Stadler P.F."/>
            <person name="Schmidt T."/>
            <person name="Gabaldon T."/>
            <person name="Lehrach H."/>
            <person name="Weisshaar B."/>
            <person name="Himmelbauer H."/>
        </authorList>
    </citation>
    <scope>NUCLEOTIDE SEQUENCE [LARGE SCALE GENOMIC DNA]</scope>
    <source>
        <tissue evidence="5">Taproot</tissue>
    </source>
</reference>
<accession>A0A0J8E100</accession>
<dbReference type="InterPro" id="IPR044560">
    <property type="entry name" value="MOase"/>
</dbReference>
<dbReference type="InterPro" id="IPR036188">
    <property type="entry name" value="FAD/NAD-bd_sf"/>
</dbReference>
<organism evidence="5 6">
    <name type="scientific">Beta vulgaris subsp. vulgaris</name>
    <name type="common">Beet</name>
    <dbReference type="NCBI Taxonomy" id="3555"/>
    <lineage>
        <taxon>Eukaryota</taxon>
        <taxon>Viridiplantae</taxon>
        <taxon>Streptophyta</taxon>
        <taxon>Embryophyta</taxon>
        <taxon>Tracheophyta</taxon>
        <taxon>Spermatophyta</taxon>
        <taxon>Magnoliopsida</taxon>
        <taxon>eudicotyledons</taxon>
        <taxon>Gunneridae</taxon>
        <taxon>Pentapetalae</taxon>
        <taxon>Caryophyllales</taxon>
        <taxon>Chenopodiaceae</taxon>
        <taxon>Betoideae</taxon>
        <taxon>Beta</taxon>
    </lineage>
</organism>
<protein>
    <recommendedName>
        <fullName evidence="4">FAD-binding domain-containing protein</fullName>
    </recommendedName>
</protein>
<dbReference type="PANTHER" id="PTHR45934:SF20">
    <property type="entry name" value="MONOOXYGENASE 2-RELATED"/>
    <property type="match status" value="1"/>
</dbReference>
<proteinExistence type="inferred from homology"/>
<dbReference type="SUPFAM" id="SSF51905">
    <property type="entry name" value="FAD/NAD(P)-binding domain"/>
    <property type="match status" value="1"/>
</dbReference>
<evidence type="ECO:0000256" key="1">
    <source>
        <dbReference type="ARBA" id="ARBA00023002"/>
    </source>
</evidence>
<dbReference type="Proteomes" id="UP000035740">
    <property type="component" value="Unassembled WGS sequence"/>
</dbReference>
<keyword evidence="2" id="KW-0503">Monooxygenase</keyword>
<dbReference type="eggNOG" id="KOG2614">
    <property type="taxonomic scope" value="Eukaryota"/>
</dbReference>
<gene>
    <name evidence="5" type="ORF">BVRB_8g199630</name>
</gene>
<keyword evidence="1" id="KW-0560">Oxidoreductase</keyword>
<dbReference type="EMBL" id="KQ090361">
    <property type="protein sequence ID" value="KMS96780.1"/>
    <property type="molecule type" value="Genomic_DNA"/>
</dbReference>
<dbReference type="PANTHER" id="PTHR45934">
    <property type="entry name" value="FAD/NAD(P)-BINDING OXIDOREDUCTASE FAMILY PROTEIN"/>
    <property type="match status" value="1"/>
</dbReference>
<dbReference type="KEGG" id="bvg:104909096"/>
<evidence type="ECO:0000256" key="2">
    <source>
        <dbReference type="ARBA" id="ARBA00023033"/>
    </source>
</evidence>
<evidence type="ECO:0000259" key="4">
    <source>
        <dbReference type="Pfam" id="PF01494"/>
    </source>
</evidence>
<dbReference type="PRINTS" id="PR00420">
    <property type="entry name" value="RNGMNOXGNASE"/>
</dbReference>
<comment type="similarity">
    <text evidence="3">Belongs to the 3-hydroxybenzoate 6-hydroxylase family.</text>
</comment>